<proteinExistence type="predicted"/>
<keyword evidence="2" id="KW-1185">Reference proteome</keyword>
<dbReference type="OrthoDB" id="150941at2"/>
<dbReference type="AlphaFoldDB" id="A0A1P8F6R6"/>
<accession>A0A1P8F6R6</accession>
<dbReference type="GO" id="GO:0016874">
    <property type="term" value="F:ligase activity"/>
    <property type="evidence" value="ECO:0007669"/>
    <property type="project" value="UniProtKB-KW"/>
</dbReference>
<dbReference type="Gene3D" id="3.40.50.10900">
    <property type="entry name" value="PAC-like subunit"/>
    <property type="match status" value="1"/>
</dbReference>
<reference evidence="2" key="1">
    <citation type="submission" date="2016-11" db="EMBL/GenBank/DDBJ databases">
        <title>Dehalogenimonas formicexedens sp. nov., a chlorinated alkane respiring bacterium isolated from contaminated groundwater.</title>
        <authorList>
            <person name="Key T.A."/>
            <person name="Bowman K.S."/>
            <person name="Lee I."/>
            <person name="Chun J."/>
            <person name="Albuquerque L."/>
            <person name="da Costa M.S."/>
            <person name="Rainey F.A."/>
            <person name="Moe W.M."/>
        </authorList>
    </citation>
    <scope>NUCLEOTIDE SEQUENCE [LARGE SCALE GENOMIC DNA]</scope>
    <source>
        <strain evidence="2">NSZ-14</strain>
    </source>
</reference>
<dbReference type="SUPFAM" id="SSF159659">
    <property type="entry name" value="Cgl1923-like"/>
    <property type="match status" value="1"/>
</dbReference>
<gene>
    <name evidence="1" type="ORF">Dform_00790</name>
</gene>
<dbReference type="InterPro" id="IPR019151">
    <property type="entry name" value="Proteasome_assmbl_chaperone_2"/>
</dbReference>
<dbReference type="PANTHER" id="PTHR35610:SF3">
    <property type="entry name" value="PROTEASOME ASSEMBLY CHAPERONE FAMILY PROTEIN"/>
    <property type="match status" value="1"/>
</dbReference>
<dbReference type="RefSeq" id="WP_076003870.1">
    <property type="nucleotide sequence ID" value="NZ_CP018258.1"/>
</dbReference>
<keyword evidence="1" id="KW-0436">Ligase</keyword>
<evidence type="ECO:0000313" key="2">
    <source>
        <dbReference type="Proteomes" id="UP000185934"/>
    </source>
</evidence>
<dbReference type="Proteomes" id="UP000185934">
    <property type="component" value="Chromosome"/>
</dbReference>
<evidence type="ECO:0000313" key="1">
    <source>
        <dbReference type="EMBL" id="APV44138.1"/>
    </source>
</evidence>
<dbReference type="KEGG" id="dfo:Dform_00790"/>
<protein>
    <submittedName>
        <fullName evidence="1">Putative ATP-dependent carboligase, ATP-grasp superfamily</fullName>
    </submittedName>
</protein>
<name>A0A1P8F6R6_9CHLR</name>
<dbReference type="PANTHER" id="PTHR35610">
    <property type="entry name" value="3-ISOPROPYLMALATE DEHYDRATASE-RELATED"/>
    <property type="match status" value="1"/>
</dbReference>
<sequence>MTGLLKYAAAPQLVRPVLVAGWRGEAGNIGERVVSFINEALDLQPLAEIEPVGFFQLSGVEVSKDLARLPDCRFKYSETAHLITLLSDAPSFEVHQFLKNILDLASKFVVGHVVVVSGFPAMSSHNTPSQMLANFSTPLLKDWLSGGAVNTAIDYSSPPGQKPPISTYLTWEAKQRGIEAVSLWQPVPYYLAPFTDETGAQKVVSLLRDKLAIPVDLEPVSESAQRQREKIAAVRQSTPEIEKYLTMLESNLSLTEYEASALAAGVRQALI</sequence>
<dbReference type="EMBL" id="CP018258">
    <property type="protein sequence ID" value="APV44138.1"/>
    <property type="molecule type" value="Genomic_DNA"/>
</dbReference>
<organism evidence="1 2">
    <name type="scientific">Dehalogenimonas formicexedens</name>
    <dbReference type="NCBI Taxonomy" id="1839801"/>
    <lineage>
        <taxon>Bacteria</taxon>
        <taxon>Bacillati</taxon>
        <taxon>Chloroflexota</taxon>
        <taxon>Dehalococcoidia</taxon>
        <taxon>Dehalococcoidales</taxon>
        <taxon>Dehalococcoidaceae</taxon>
        <taxon>Dehalogenimonas</taxon>
    </lineage>
</organism>
<dbReference type="InterPro" id="IPR038389">
    <property type="entry name" value="PSMG2_sf"/>
</dbReference>
<dbReference type="Pfam" id="PF09754">
    <property type="entry name" value="PAC2"/>
    <property type="match status" value="1"/>
</dbReference>
<dbReference type="STRING" id="1839801.Dform_00790"/>